<dbReference type="SUPFAM" id="SSF48435">
    <property type="entry name" value="Bacterial muramidases"/>
    <property type="match status" value="1"/>
</dbReference>
<evidence type="ECO:0000259" key="4">
    <source>
        <dbReference type="Pfam" id="PF01464"/>
    </source>
</evidence>
<dbReference type="AlphaFoldDB" id="A0A918JGG1"/>
<evidence type="ECO:0000256" key="2">
    <source>
        <dbReference type="ARBA" id="ARBA00022729"/>
    </source>
</evidence>
<dbReference type="PANTHER" id="PTHR37423">
    <property type="entry name" value="SOLUBLE LYTIC MUREIN TRANSGLYCOSYLASE-RELATED"/>
    <property type="match status" value="1"/>
</dbReference>
<dbReference type="Pfam" id="PF14718">
    <property type="entry name" value="SLT_L"/>
    <property type="match status" value="1"/>
</dbReference>
<evidence type="ECO:0000256" key="1">
    <source>
        <dbReference type="ARBA" id="ARBA00007734"/>
    </source>
</evidence>
<name>A0A918JGG1_9ALTE</name>
<feature type="chain" id="PRO_5037644064" evidence="3">
    <location>
        <begin position="30"/>
        <end position="670"/>
    </location>
</feature>
<accession>A0A918JGG1</accession>
<gene>
    <name evidence="6" type="ORF">GCM10007391_10740</name>
</gene>
<dbReference type="RefSeq" id="WP_189404147.1">
    <property type="nucleotide sequence ID" value="NZ_BMXP01000002.1"/>
</dbReference>
<dbReference type="Proteomes" id="UP000631300">
    <property type="component" value="Unassembled WGS sequence"/>
</dbReference>
<comment type="similarity">
    <text evidence="1">Belongs to the transglycosylase Slt family.</text>
</comment>
<evidence type="ECO:0000259" key="5">
    <source>
        <dbReference type="Pfam" id="PF14718"/>
    </source>
</evidence>
<evidence type="ECO:0000256" key="3">
    <source>
        <dbReference type="SAM" id="SignalP"/>
    </source>
</evidence>
<dbReference type="InterPro" id="IPR008258">
    <property type="entry name" value="Transglycosylase_SLT_dom_1"/>
</dbReference>
<feature type="domain" description="Transglycosylase SLT" evidence="4">
    <location>
        <begin position="497"/>
        <end position="602"/>
    </location>
</feature>
<organism evidence="6 7">
    <name type="scientific">Alteromonas halophila</name>
    <dbReference type="NCBI Taxonomy" id="516698"/>
    <lineage>
        <taxon>Bacteria</taxon>
        <taxon>Pseudomonadati</taxon>
        <taxon>Pseudomonadota</taxon>
        <taxon>Gammaproteobacteria</taxon>
        <taxon>Alteromonadales</taxon>
        <taxon>Alteromonadaceae</taxon>
        <taxon>Alteromonas/Salinimonas group</taxon>
        <taxon>Alteromonas</taxon>
    </lineage>
</organism>
<dbReference type="InterPro" id="IPR037061">
    <property type="entry name" value="Lytic_TGlycoase_superhlx_L_sf"/>
</dbReference>
<keyword evidence="2 3" id="KW-0732">Signal</keyword>
<dbReference type="Gene3D" id="1.25.20.10">
    <property type="entry name" value="Bacterial muramidases"/>
    <property type="match status" value="1"/>
</dbReference>
<dbReference type="CDD" id="cd13401">
    <property type="entry name" value="Slt70-like"/>
    <property type="match status" value="1"/>
</dbReference>
<feature type="domain" description="Lytic transglycosylase superhelical linker" evidence="5">
    <location>
        <begin position="418"/>
        <end position="484"/>
    </location>
</feature>
<reference evidence="6" key="2">
    <citation type="submission" date="2020-09" db="EMBL/GenBank/DDBJ databases">
        <authorList>
            <person name="Sun Q."/>
            <person name="Kim S."/>
        </authorList>
    </citation>
    <scope>NUCLEOTIDE SEQUENCE</scope>
    <source>
        <strain evidence="6">KCTC 22164</strain>
    </source>
</reference>
<dbReference type="GO" id="GO:0042597">
    <property type="term" value="C:periplasmic space"/>
    <property type="evidence" value="ECO:0007669"/>
    <property type="project" value="InterPro"/>
</dbReference>
<dbReference type="GO" id="GO:0004553">
    <property type="term" value="F:hydrolase activity, hydrolyzing O-glycosyl compounds"/>
    <property type="evidence" value="ECO:0007669"/>
    <property type="project" value="InterPro"/>
</dbReference>
<reference evidence="6" key="1">
    <citation type="journal article" date="2014" name="Int. J. Syst. Evol. Microbiol.">
        <title>Complete genome sequence of Corynebacterium casei LMG S-19264T (=DSM 44701T), isolated from a smear-ripened cheese.</title>
        <authorList>
            <consortium name="US DOE Joint Genome Institute (JGI-PGF)"/>
            <person name="Walter F."/>
            <person name="Albersmeier A."/>
            <person name="Kalinowski J."/>
            <person name="Ruckert C."/>
        </authorList>
    </citation>
    <scope>NUCLEOTIDE SEQUENCE</scope>
    <source>
        <strain evidence="6">KCTC 22164</strain>
    </source>
</reference>
<sequence length="670" mass="77301">MKRAVSGLKTFSIALRVVVLALVTTAASAESAPESARESQREAFRDAEDALQLAARNRLGAALSRASGLTDYPLYPYLERLRINRHLTIQNRDIVETFLARYDGQPVTYGLRSRWLKYLAKYGHKQAFLASYEAGMGAEITCHYLRYQLEDTPTPETLLHRVDSLWLSGKSQPKACDPLFSTWQKQGLMTPQKVLMRIEKAAKGGSIRLIPYLQRKLPDDWQYLAERWHNVRRNPAVVNRASLFPLNHPDHEADILSWGIERLAWRDPDAAIKAYYRWQRESLFSQPQLLMMHRAIALSLAIDDSPQASEWLRRADVDGADEDVKRWHLAYLLRQQRWKDVLTVIGRASTERRNDDAFIYWQARAFDKLGMPQQAGILYDRLAKERHYYGFMASARLSRPPTLDHAPVPVDDTAVERLRHHPAAQRAYEFFKMQRYLEARREWRFLMRQVSDEQIKYLAVLASEWGWHDQAIVSFARSGYWNDVERRFPLAYQPEFADAAQQFAVPQALAMAIARRESSFMQDAVSPAGATGLMQLMPNTARYVANTNVSRETLFQPNQNLLYGVQYLRYLMDKMKNNPVLVMASYNAGWQRVLEWLPQDAAIPTDIWIETIPYHETRDYVKAVLAYRYIYESQLGESSRIFESLTDAMIPAAEQLERQGSVSAVNLTPQ</sequence>
<feature type="signal peptide" evidence="3">
    <location>
        <begin position="1"/>
        <end position="29"/>
    </location>
</feature>
<dbReference type="SUPFAM" id="SSF53955">
    <property type="entry name" value="Lysozyme-like"/>
    <property type="match status" value="1"/>
</dbReference>
<dbReference type="InterPro" id="IPR012289">
    <property type="entry name" value="Lytic_TGlycosylase_superhlx_L"/>
</dbReference>
<dbReference type="Gene3D" id="1.10.1240.20">
    <property type="entry name" value="Lytic transglycosylase, superhelical linker domain"/>
    <property type="match status" value="1"/>
</dbReference>
<dbReference type="InterPro" id="IPR023346">
    <property type="entry name" value="Lysozyme-like_dom_sf"/>
</dbReference>
<evidence type="ECO:0000313" key="7">
    <source>
        <dbReference type="Proteomes" id="UP000631300"/>
    </source>
</evidence>
<evidence type="ECO:0000313" key="6">
    <source>
        <dbReference type="EMBL" id="GGW79776.1"/>
    </source>
</evidence>
<dbReference type="Pfam" id="PF01464">
    <property type="entry name" value="SLT"/>
    <property type="match status" value="1"/>
</dbReference>
<keyword evidence="7" id="KW-1185">Reference proteome</keyword>
<dbReference type="EMBL" id="BMXP01000002">
    <property type="protein sequence ID" value="GGW79776.1"/>
    <property type="molecule type" value="Genomic_DNA"/>
</dbReference>
<protein>
    <submittedName>
        <fullName evidence="6">Lytic transglycosylase</fullName>
    </submittedName>
</protein>
<proteinExistence type="inferred from homology"/>
<comment type="caution">
    <text evidence="6">The sequence shown here is derived from an EMBL/GenBank/DDBJ whole genome shotgun (WGS) entry which is preliminary data.</text>
</comment>
<dbReference type="Gene3D" id="1.10.530.10">
    <property type="match status" value="1"/>
</dbReference>
<dbReference type="InterPro" id="IPR008939">
    <property type="entry name" value="Lytic_TGlycosylase_superhlx_U"/>
</dbReference>
<dbReference type="PANTHER" id="PTHR37423:SF5">
    <property type="entry name" value="SOLUBLE LYTIC MUREIN TRANSGLYCOSYLASE"/>
    <property type="match status" value="1"/>
</dbReference>